<evidence type="ECO:0000313" key="3">
    <source>
        <dbReference type="EMBL" id="SFJ60629.1"/>
    </source>
</evidence>
<dbReference type="InterPro" id="IPR050703">
    <property type="entry name" value="Flavin_MAO"/>
</dbReference>
<dbReference type="GO" id="GO:0016491">
    <property type="term" value="F:oxidoreductase activity"/>
    <property type="evidence" value="ECO:0007669"/>
    <property type="project" value="InterPro"/>
</dbReference>
<dbReference type="InterPro" id="IPR002937">
    <property type="entry name" value="Amino_oxidase"/>
</dbReference>
<dbReference type="STRING" id="1144750.SAMN05443431_11144"/>
<feature type="domain" description="Amine oxidase" evidence="2">
    <location>
        <begin position="15"/>
        <end position="84"/>
    </location>
</feature>
<evidence type="ECO:0000313" key="4">
    <source>
        <dbReference type="Proteomes" id="UP000199559"/>
    </source>
</evidence>
<dbReference type="RefSeq" id="WP_090842060.1">
    <property type="nucleotide sequence ID" value="NZ_FORM01000011.1"/>
</dbReference>
<dbReference type="SUPFAM" id="SSF51905">
    <property type="entry name" value="FAD/NAD(P)-binding domain"/>
    <property type="match status" value="1"/>
</dbReference>
<gene>
    <name evidence="3" type="ORF">SAMN05443431_11144</name>
</gene>
<dbReference type="Proteomes" id="UP000199559">
    <property type="component" value="Unassembled WGS sequence"/>
</dbReference>
<proteinExistence type="inferred from homology"/>
<dbReference type="Pfam" id="PF01593">
    <property type="entry name" value="Amino_oxidase"/>
    <property type="match status" value="2"/>
</dbReference>
<name>A0A1I3SS36_9FLAO</name>
<evidence type="ECO:0000259" key="2">
    <source>
        <dbReference type="Pfam" id="PF01593"/>
    </source>
</evidence>
<protein>
    <submittedName>
        <fullName evidence="3">Monoamine oxidase</fullName>
    </submittedName>
</protein>
<dbReference type="AlphaFoldDB" id="A0A1I3SS36"/>
<organism evidence="3 4">
    <name type="scientific">Olleya namhaensis</name>
    <dbReference type="NCBI Taxonomy" id="1144750"/>
    <lineage>
        <taxon>Bacteria</taxon>
        <taxon>Pseudomonadati</taxon>
        <taxon>Bacteroidota</taxon>
        <taxon>Flavobacteriia</taxon>
        <taxon>Flavobacteriales</taxon>
        <taxon>Flavobacteriaceae</taxon>
    </lineage>
</organism>
<sequence>MTTKNTDVLIIGAGLTGLTLAYLLKSLNLKTTIIEANTRIGGRIVTKRNTNEAPIDLGATWLVPQQTNVLNLLKSLQIDVFEQFYGSTAIYQPDPSKQAQLVSLPNNDSVSYRIKNGTQTLIETLTDQLYQTSVHTDTSAISIQLKAEYLEVKTNKQTYHATYVVSTLPPALFNQNISLTPELPEVITDTLSKTHTWMHNSIRVGFTYKTPFWKHPQSSGTIYANSGPLQEFYDHSNAEQSVYALSGFMSSNLSDLNKEQRKNLALEQLQGYYGDQALAYLNYEECVWIDQKHTIKPENTFLMPQQNNGHLLYQERYLNEKLFIAGAETSTVFSGKMEAAVSSAMHVFDSLKAEIN</sequence>
<dbReference type="InterPro" id="IPR036188">
    <property type="entry name" value="FAD/NAD-bd_sf"/>
</dbReference>
<dbReference type="EMBL" id="FORM01000011">
    <property type="protein sequence ID" value="SFJ60629.1"/>
    <property type="molecule type" value="Genomic_DNA"/>
</dbReference>
<comment type="similarity">
    <text evidence="1">Belongs to the flavin monoamine oxidase family.</text>
</comment>
<evidence type="ECO:0000256" key="1">
    <source>
        <dbReference type="ARBA" id="ARBA00005995"/>
    </source>
</evidence>
<dbReference type="PANTHER" id="PTHR43563">
    <property type="entry name" value="AMINE OXIDASE"/>
    <property type="match status" value="1"/>
</dbReference>
<keyword evidence="4" id="KW-1185">Reference proteome</keyword>
<dbReference type="SUPFAM" id="SSF54373">
    <property type="entry name" value="FAD-linked reductases, C-terminal domain"/>
    <property type="match status" value="1"/>
</dbReference>
<accession>A0A1I3SS36</accession>
<dbReference type="PANTHER" id="PTHR43563:SF14">
    <property type="entry name" value="AMINE OXIDASE"/>
    <property type="match status" value="1"/>
</dbReference>
<feature type="domain" description="Amine oxidase" evidence="2">
    <location>
        <begin position="107"/>
        <end position="345"/>
    </location>
</feature>
<reference evidence="4" key="1">
    <citation type="submission" date="2016-10" db="EMBL/GenBank/DDBJ databases">
        <authorList>
            <person name="Varghese N."/>
            <person name="Submissions S."/>
        </authorList>
    </citation>
    <scope>NUCLEOTIDE SEQUENCE [LARGE SCALE GENOMIC DNA]</scope>
    <source>
        <strain evidence="4">DSM 28881</strain>
    </source>
</reference>
<dbReference type="Gene3D" id="3.50.50.60">
    <property type="entry name" value="FAD/NAD(P)-binding domain"/>
    <property type="match status" value="2"/>
</dbReference>